<protein>
    <submittedName>
        <fullName evidence="1">Uncharacterized protein</fullName>
    </submittedName>
</protein>
<reference evidence="1 2" key="1">
    <citation type="submission" date="2024-03" db="EMBL/GenBank/DDBJ databases">
        <title>The genome assembly and annotation of the cricket Gryllus longicercus Weissman &amp; Gray.</title>
        <authorList>
            <person name="Szrajer S."/>
            <person name="Gray D."/>
            <person name="Ylla G."/>
        </authorList>
    </citation>
    <scope>NUCLEOTIDE SEQUENCE [LARGE SCALE GENOMIC DNA]</scope>
    <source>
        <strain evidence="1">DAG 2021-001</strain>
        <tissue evidence="1">Whole body minus gut</tissue>
    </source>
</reference>
<dbReference type="AlphaFoldDB" id="A0AAN9VIF3"/>
<comment type="caution">
    <text evidence="1">The sequence shown here is derived from an EMBL/GenBank/DDBJ whole genome shotgun (WGS) entry which is preliminary data.</text>
</comment>
<dbReference type="Proteomes" id="UP001378592">
    <property type="component" value="Unassembled WGS sequence"/>
</dbReference>
<sequence length="90" mass="10300">MLKGLEPDMKIVMDAQRWFPGAGWKTFYPLEETDICENACEHFPEFMSGVFEAMGLTVDKENLANTCPIPAVCIIHINVFIISYYLNSRH</sequence>
<keyword evidence="2" id="KW-1185">Reference proteome</keyword>
<name>A0AAN9VIF3_9ORTH</name>
<dbReference type="EMBL" id="JAZDUA010000573">
    <property type="protein sequence ID" value="KAK7790977.1"/>
    <property type="molecule type" value="Genomic_DNA"/>
</dbReference>
<proteinExistence type="predicted"/>
<evidence type="ECO:0000313" key="1">
    <source>
        <dbReference type="EMBL" id="KAK7790977.1"/>
    </source>
</evidence>
<organism evidence="1 2">
    <name type="scientific">Gryllus longicercus</name>
    <dbReference type="NCBI Taxonomy" id="2509291"/>
    <lineage>
        <taxon>Eukaryota</taxon>
        <taxon>Metazoa</taxon>
        <taxon>Ecdysozoa</taxon>
        <taxon>Arthropoda</taxon>
        <taxon>Hexapoda</taxon>
        <taxon>Insecta</taxon>
        <taxon>Pterygota</taxon>
        <taxon>Neoptera</taxon>
        <taxon>Polyneoptera</taxon>
        <taxon>Orthoptera</taxon>
        <taxon>Ensifera</taxon>
        <taxon>Gryllidea</taxon>
        <taxon>Grylloidea</taxon>
        <taxon>Gryllidae</taxon>
        <taxon>Gryllinae</taxon>
        <taxon>Gryllus</taxon>
    </lineage>
</organism>
<gene>
    <name evidence="1" type="ORF">R5R35_005212</name>
</gene>
<evidence type="ECO:0000313" key="2">
    <source>
        <dbReference type="Proteomes" id="UP001378592"/>
    </source>
</evidence>
<accession>A0AAN9VIF3</accession>